<dbReference type="Proteomes" id="UP001159363">
    <property type="component" value="Chromosome 10"/>
</dbReference>
<dbReference type="InterPro" id="IPR027806">
    <property type="entry name" value="HARBI1_dom"/>
</dbReference>
<sequence length="217" mass="24529">MGSASSFILTTLTIPDEDRNNYLKAKEAIEQYIRPRVNEVFELEMKFPNCMGCTDDKHIRIKVPPKSGSMFYNYKHFFCIVLHAVAAQDYTFVAVDIGAYCKESDGGIFASSNLFRQLQNGALKTNLKKCLPGSDITLPHIIIGDDAYILKPYPMRLYPARNLGFEEEIYNKCLTTARQVAVCAIDIMTSKQHLLTKVTDINPKRADCIITVHMFST</sequence>
<reference evidence="4 5" key="1">
    <citation type="submission" date="2023-02" db="EMBL/GenBank/DDBJ databases">
        <title>LHISI_Scaffold_Assembly.</title>
        <authorList>
            <person name="Stuart O.P."/>
            <person name="Cleave R."/>
            <person name="Magrath M.J.L."/>
            <person name="Mikheyev A.S."/>
        </authorList>
    </citation>
    <scope>NUCLEOTIDE SEQUENCE [LARGE SCALE GENOMIC DNA]</scope>
    <source>
        <strain evidence="4">Daus_M_001</strain>
        <tissue evidence="4">Leg muscle</tissue>
    </source>
</reference>
<proteinExistence type="predicted"/>
<accession>A0ABQ9GK11</accession>
<dbReference type="Pfam" id="PF13359">
    <property type="entry name" value="DDE_Tnp_4"/>
    <property type="match status" value="1"/>
</dbReference>
<organism evidence="4 5">
    <name type="scientific">Dryococelus australis</name>
    <dbReference type="NCBI Taxonomy" id="614101"/>
    <lineage>
        <taxon>Eukaryota</taxon>
        <taxon>Metazoa</taxon>
        <taxon>Ecdysozoa</taxon>
        <taxon>Arthropoda</taxon>
        <taxon>Hexapoda</taxon>
        <taxon>Insecta</taxon>
        <taxon>Pterygota</taxon>
        <taxon>Neoptera</taxon>
        <taxon>Polyneoptera</taxon>
        <taxon>Phasmatodea</taxon>
        <taxon>Verophasmatodea</taxon>
        <taxon>Anareolatae</taxon>
        <taxon>Phasmatidae</taxon>
        <taxon>Eurycanthinae</taxon>
        <taxon>Dryococelus</taxon>
    </lineage>
</organism>
<gene>
    <name evidence="4" type="ORF">PR048_025975</name>
</gene>
<evidence type="ECO:0000313" key="4">
    <source>
        <dbReference type="EMBL" id="KAJ8872371.1"/>
    </source>
</evidence>
<evidence type="ECO:0000313" key="5">
    <source>
        <dbReference type="Proteomes" id="UP001159363"/>
    </source>
</evidence>
<evidence type="ECO:0000259" key="3">
    <source>
        <dbReference type="Pfam" id="PF13359"/>
    </source>
</evidence>
<feature type="domain" description="DDE Tnp4" evidence="3">
    <location>
        <begin position="55"/>
        <end position="212"/>
    </location>
</feature>
<evidence type="ECO:0000256" key="2">
    <source>
        <dbReference type="ARBA" id="ARBA00022723"/>
    </source>
</evidence>
<evidence type="ECO:0000256" key="1">
    <source>
        <dbReference type="ARBA" id="ARBA00001968"/>
    </source>
</evidence>
<comment type="cofactor">
    <cofactor evidence="1">
        <name>a divalent metal cation</name>
        <dbReference type="ChEBI" id="CHEBI:60240"/>
    </cofactor>
</comment>
<protein>
    <recommendedName>
        <fullName evidence="3">DDE Tnp4 domain-containing protein</fullName>
    </recommendedName>
</protein>
<dbReference type="EMBL" id="JARBHB010000011">
    <property type="protein sequence ID" value="KAJ8872371.1"/>
    <property type="molecule type" value="Genomic_DNA"/>
</dbReference>
<keyword evidence="2" id="KW-0479">Metal-binding</keyword>
<keyword evidence="5" id="KW-1185">Reference proteome</keyword>
<name>A0ABQ9GK11_9NEOP</name>
<comment type="caution">
    <text evidence="4">The sequence shown here is derived from an EMBL/GenBank/DDBJ whole genome shotgun (WGS) entry which is preliminary data.</text>
</comment>